<dbReference type="PANTHER" id="PTHR45916">
    <property type="entry name" value="STRUCTURAL MAINTENANCE OF CHROMOSOMES PROTEIN 5"/>
    <property type="match status" value="1"/>
</dbReference>
<keyword evidence="13" id="KW-0378">Hydrolase</keyword>
<dbReference type="SUPFAM" id="SSF52540">
    <property type="entry name" value="P-loop containing nucleoside triphosphate hydrolases"/>
    <property type="match status" value="2"/>
</dbReference>
<feature type="domain" description="Rad50/SbcC-type AAA" evidence="12">
    <location>
        <begin position="80"/>
        <end position="296"/>
    </location>
</feature>
<sequence length="1126" mass="127881">MPGLKRLSVALSEDDELSDAPSQSSLGSKRARYDGNARDESSGSVRLPNGSHTSRAVQNGHSPEDEEFVEEPHKPGSIVRVKLKNFVTYTAAEFHPGPSLNMVIGPNGTGKSTLVCAICLGLGWDPKNLGRAKDIGEFVKHGSNEAEIAIELAAGPQHGENPVIYRKITKQGNKSKFEINGQSATQKKVVKLAKEFSIQIDNLCQFLPQDRVVEFSQLTPVALLRETLRAAAPEHMVVWHEQLKDFRSEEKRLEIEHTKEDAHLRQLQTKQNATREDVERHNEREKHVKRFNALKRSRPIIESNMIKKQLAVVGEERDKAKLELDQLKAEVAPIRIAQEASRSYCDQVRVIRDQREAHVGSATTQVHKLMADFKAGQDTITDFSTRIEAEKTGEKQRRQDVKRLEGVIASYDRAMQERPVEVDEAAFIEQRKQFRAIMSVSERRDPELLEEMTNCIAQANDIKQVIQNQENSRKNLETQSGQQANLLQRVSSDTARGWNWIQKNLHTLKLQGEVHGPPILTCSVENPRFAAIVENHLRPGDTTAITCTNGQDAQLISKKLLGPEMGLHHVSIRTVPRGLAYYRNPLTREELRELGFEGWALDYIQGPDPVLAMLCDGAGLHRAAYAPNQLSEEQHKAVEQSPIATWIAGRHKYRVTRRKEYGQTSTRVVPLVKAKYFTDQPVDMQKRHELDEAIQDSKTKLAEAQKRHAQAKDEQQEEKLKHAEAKGEIENITKEHNQKKKARVEWDALPNKKAEKQSELDILLDIMRQTGNRVLDIKTKLEKTAHKLASIMAVDLNKAFSILRQADENLAEAEFRLIEAESEVESLEAENANIGRALTAKEELVKQLNAQKKSLRDQHNKIARNLNGIMETLSEEERTIMAEASELPTIEDLENEIAAVQSRLELMAEGNPNAIRAYENREREIEGTQKKLEEIAEEQEKTKDQIKEIREQWEPQLDGLVRKISDGFSHNFAQINCAGQVSVLKDENFENWSIQIEVKFREHEQLSVLNSQRQSGGERAVSTIFYLMALQDLARSPFRVVDEINQGMDPRNERMVHERMVDIACRERTSQYFLITPKLLNDLKFHPKMKIHCIASGEHMPKDHHELDFKKLADEAIRTRLGTAAA</sequence>
<evidence type="ECO:0000256" key="2">
    <source>
        <dbReference type="ARBA" id="ARBA00004286"/>
    </source>
</evidence>
<dbReference type="Proteomes" id="UP000799324">
    <property type="component" value="Unassembled WGS sequence"/>
</dbReference>
<feature type="region of interest" description="Disordered" evidence="11">
    <location>
        <begin position="1"/>
        <end position="73"/>
    </location>
</feature>
<evidence type="ECO:0000259" key="12">
    <source>
        <dbReference type="Pfam" id="PF13476"/>
    </source>
</evidence>
<comment type="similarity">
    <text evidence="3">Belongs to the SMC family. SMC5 subfamily.</text>
</comment>
<dbReference type="GO" id="GO:0005524">
    <property type="term" value="F:ATP binding"/>
    <property type="evidence" value="ECO:0007669"/>
    <property type="project" value="UniProtKB-KW"/>
</dbReference>
<dbReference type="OrthoDB" id="10254973at2759"/>
<dbReference type="AlphaFoldDB" id="A0A6A6T6Y5"/>
<dbReference type="PANTHER" id="PTHR45916:SF1">
    <property type="entry name" value="STRUCTURAL MAINTENANCE OF CHROMOSOMES PROTEIN 5"/>
    <property type="match status" value="1"/>
</dbReference>
<keyword evidence="7" id="KW-0067">ATP-binding</keyword>
<feature type="region of interest" description="Disordered" evidence="11">
    <location>
        <begin position="701"/>
        <end position="736"/>
    </location>
</feature>
<keyword evidence="14" id="KW-1185">Reference proteome</keyword>
<evidence type="ECO:0000256" key="8">
    <source>
        <dbReference type="ARBA" id="ARBA00023054"/>
    </source>
</evidence>
<protein>
    <recommendedName>
        <fullName evidence="4">Structural maintenance of chromosomes protein 5</fullName>
    </recommendedName>
</protein>
<proteinExistence type="inferred from homology"/>
<dbReference type="EMBL" id="MU004344">
    <property type="protein sequence ID" value="KAF2655795.1"/>
    <property type="molecule type" value="Genomic_DNA"/>
</dbReference>
<dbReference type="FunFam" id="3.40.50.300:FF:001301">
    <property type="entry name" value="Structural maintenance of chromosomes 5"/>
    <property type="match status" value="1"/>
</dbReference>
<reference evidence="13" key="1">
    <citation type="journal article" date="2020" name="Stud. Mycol.">
        <title>101 Dothideomycetes genomes: a test case for predicting lifestyles and emergence of pathogens.</title>
        <authorList>
            <person name="Haridas S."/>
            <person name="Albert R."/>
            <person name="Binder M."/>
            <person name="Bloem J."/>
            <person name="Labutti K."/>
            <person name="Salamov A."/>
            <person name="Andreopoulos B."/>
            <person name="Baker S."/>
            <person name="Barry K."/>
            <person name="Bills G."/>
            <person name="Bluhm B."/>
            <person name="Cannon C."/>
            <person name="Castanera R."/>
            <person name="Culley D."/>
            <person name="Daum C."/>
            <person name="Ezra D."/>
            <person name="Gonzalez J."/>
            <person name="Henrissat B."/>
            <person name="Kuo A."/>
            <person name="Liang C."/>
            <person name="Lipzen A."/>
            <person name="Lutzoni F."/>
            <person name="Magnuson J."/>
            <person name="Mondo S."/>
            <person name="Nolan M."/>
            <person name="Ohm R."/>
            <person name="Pangilinan J."/>
            <person name="Park H.-J."/>
            <person name="Ramirez L."/>
            <person name="Alfaro M."/>
            <person name="Sun H."/>
            <person name="Tritt A."/>
            <person name="Yoshinaga Y."/>
            <person name="Zwiers L.-H."/>
            <person name="Turgeon B."/>
            <person name="Goodwin S."/>
            <person name="Spatafora J."/>
            <person name="Crous P."/>
            <person name="Grigoriev I."/>
        </authorList>
    </citation>
    <scope>NUCLEOTIDE SEQUENCE</scope>
    <source>
        <strain evidence="13">CBS 122681</strain>
    </source>
</reference>
<evidence type="ECO:0000256" key="6">
    <source>
        <dbReference type="ARBA" id="ARBA00022741"/>
    </source>
</evidence>
<dbReference type="Pfam" id="PF13476">
    <property type="entry name" value="AAA_23"/>
    <property type="match status" value="1"/>
</dbReference>
<evidence type="ECO:0000256" key="1">
    <source>
        <dbReference type="ARBA" id="ARBA00004123"/>
    </source>
</evidence>
<dbReference type="Gene3D" id="3.40.50.300">
    <property type="entry name" value="P-loop containing nucleotide triphosphate hydrolases"/>
    <property type="match status" value="2"/>
</dbReference>
<gene>
    <name evidence="13" type="ORF">K491DRAFT_598243</name>
</gene>
<evidence type="ECO:0000256" key="11">
    <source>
        <dbReference type="SAM" id="MobiDB-lite"/>
    </source>
</evidence>
<evidence type="ECO:0000256" key="9">
    <source>
        <dbReference type="ARBA" id="ARBA00023242"/>
    </source>
</evidence>
<evidence type="ECO:0000313" key="14">
    <source>
        <dbReference type="Proteomes" id="UP000799324"/>
    </source>
</evidence>
<dbReference type="GO" id="GO:0003697">
    <property type="term" value="F:single-stranded DNA binding"/>
    <property type="evidence" value="ECO:0007669"/>
    <property type="project" value="TreeGrafter"/>
</dbReference>
<keyword evidence="6" id="KW-0547">Nucleotide-binding</keyword>
<feature type="coiled-coil region" evidence="10">
    <location>
        <begin position="890"/>
        <end position="952"/>
    </location>
</feature>
<evidence type="ECO:0000313" key="13">
    <source>
        <dbReference type="EMBL" id="KAF2655795.1"/>
    </source>
</evidence>
<dbReference type="GO" id="GO:0000724">
    <property type="term" value="P:double-strand break repair via homologous recombination"/>
    <property type="evidence" value="ECO:0007669"/>
    <property type="project" value="TreeGrafter"/>
</dbReference>
<evidence type="ECO:0000256" key="5">
    <source>
        <dbReference type="ARBA" id="ARBA00022454"/>
    </source>
</evidence>
<name>A0A6A6T6Y5_9PLEO</name>
<dbReference type="GO" id="GO:0030915">
    <property type="term" value="C:Smc5-Smc6 complex"/>
    <property type="evidence" value="ECO:0007669"/>
    <property type="project" value="UniProtKB-ARBA"/>
</dbReference>
<dbReference type="GO" id="GO:0016887">
    <property type="term" value="F:ATP hydrolysis activity"/>
    <property type="evidence" value="ECO:0007669"/>
    <property type="project" value="InterPro"/>
</dbReference>
<evidence type="ECO:0000256" key="10">
    <source>
        <dbReference type="SAM" id="Coils"/>
    </source>
</evidence>
<feature type="compositionally biased region" description="Basic and acidic residues" evidence="11">
    <location>
        <begin position="31"/>
        <end position="41"/>
    </location>
</feature>
<feature type="compositionally biased region" description="Polar residues" evidence="11">
    <location>
        <begin position="50"/>
        <end position="61"/>
    </location>
</feature>
<keyword evidence="9" id="KW-0539">Nucleus</keyword>
<keyword evidence="8 10" id="KW-0175">Coiled coil</keyword>
<dbReference type="GO" id="GO:0005634">
    <property type="term" value="C:nucleus"/>
    <property type="evidence" value="ECO:0007669"/>
    <property type="project" value="UniProtKB-SubCell"/>
</dbReference>
<evidence type="ECO:0000256" key="4">
    <source>
        <dbReference type="ARBA" id="ARBA00018687"/>
    </source>
</evidence>
<comment type="subcellular location">
    <subcellularLocation>
        <location evidence="2">Chromosome</location>
    </subcellularLocation>
    <subcellularLocation>
        <location evidence="1">Nucleus</location>
    </subcellularLocation>
</comment>
<organism evidence="13 14">
    <name type="scientific">Lophiostoma macrostomum CBS 122681</name>
    <dbReference type="NCBI Taxonomy" id="1314788"/>
    <lineage>
        <taxon>Eukaryota</taxon>
        <taxon>Fungi</taxon>
        <taxon>Dikarya</taxon>
        <taxon>Ascomycota</taxon>
        <taxon>Pezizomycotina</taxon>
        <taxon>Dothideomycetes</taxon>
        <taxon>Pleosporomycetidae</taxon>
        <taxon>Pleosporales</taxon>
        <taxon>Lophiostomataceae</taxon>
        <taxon>Lophiostoma</taxon>
    </lineage>
</organism>
<evidence type="ECO:0000256" key="7">
    <source>
        <dbReference type="ARBA" id="ARBA00022840"/>
    </source>
</evidence>
<evidence type="ECO:0000256" key="3">
    <source>
        <dbReference type="ARBA" id="ARBA00010171"/>
    </source>
</evidence>
<dbReference type="InterPro" id="IPR038729">
    <property type="entry name" value="Rad50/SbcC_AAA"/>
</dbReference>
<dbReference type="InterPro" id="IPR027417">
    <property type="entry name" value="P-loop_NTPase"/>
</dbReference>
<feature type="coiled-coil region" evidence="10">
    <location>
        <begin position="803"/>
        <end position="865"/>
    </location>
</feature>
<accession>A0A6A6T6Y5</accession>
<keyword evidence="5" id="KW-0158">Chromosome</keyword>